<evidence type="ECO:0000256" key="1">
    <source>
        <dbReference type="ARBA" id="ARBA00023125"/>
    </source>
</evidence>
<proteinExistence type="predicted"/>
<keyword evidence="1" id="KW-0238">DNA-binding</keyword>
<protein>
    <submittedName>
        <fullName evidence="3">Helix-turn-helix transcriptional regulator</fullName>
    </submittedName>
    <submittedName>
        <fullName evidence="4">XRE family transcriptional regulator</fullName>
    </submittedName>
</protein>
<dbReference type="PROSITE" id="PS50943">
    <property type="entry name" value="HTH_CROC1"/>
    <property type="match status" value="1"/>
</dbReference>
<dbReference type="Proteomes" id="UP000266492">
    <property type="component" value="Unassembled WGS sequence"/>
</dbReference>
<dbReference type="Proteomes" id="UP001215078">
    <property type="component" value="Unassembled WGS sequence"/>
</dbReference>
<organism evidence="4 5">
    <name type="scientific">Bacteroides ovatus</name>
    <dbReference type="NCBI Taxonomy" id="28116"/>
    <lineage>
        <taxon>Bacteria</taxon>
        <taxon>Pseudomonadati</taxon>
        <taxon>Bacteroidota</taxon>
        <taxon>Bacteroidia</taxon>
        <taxon>Bacteroidales</taxon>
        <taxon>Bacteroidaceae</taxon>
        <taxon>Bacteroides</taxon>
    </lineage>
</organism>
<reference evidence="3" key="2">
    <citation type="submission" date="2022-10" db="EMBL/GenBank/DDBJ databases">
        <title>Human gut microbiome strain richness.</title>
        <authorList>
            <person name="Chen-Liaw A."/>
        </authorList>
    </citation>
    <scope>NUCLEOTIDE SEQUENCE</scope>
    <source>
        <strain evidence="3">RTP21484st1_H8_RTP21484_190118</strain>
    </source>
</reference>
<dbReference type="Gene3D" id="1.10.260.40">
    <property type="entry name" value="lambda repressor-like DNA-binding domains"/>
    <property type="match status" value="1"/>
</dbReference>
<reference evidence="4 5" key="1">
    <citation type="submission" date="2018-08" db="EMBL/GenBank/DDBJ databases">
        <title>A genome reference for cultivated species of the human gut microbiota.</title>
        <authorList>
            <person name="Zou Y."/>
            <person name="Xue W."/>
            <person name="Luo G."/>
        </authorList>
    </citation>
    <scope>NUCLEOTIDE SEQUENCE [LARGE SCALE GENOMIC DNA]</scope>
    <source>
        <strain evidence="4 5">AF20-9LB</strain>
    </source>
</reference>
<comment type="caution">
    <text evidence="4">The sequence shown here is derived from an EMBL/GenBank/DDBJ whole genome shotgun (WGS) entry which is preliminary data.</text>
</comment>
<evidence type="ECO:0000259" key="2">
    <source>
        <dbReference type="PROSITE" id="PS50943"/>
    </source>
</evidence>
<dbReference type="EMBL" id="JAQQPO010000044">
    <property type="protein sequence ID" value="MDC7961330.1"/>
    <property type="molecule type" value="Genomic_DNA"/>
</dbReference>
<gene>
    <name evidence="4" type="ORF">DWX70_10105</name>
    <name evidence="3" type="ORF">PQ628_24335</name>
</gene>
<dbReference type="InterPro" id="IPR010982">
    <property type="entry name" value="Lambda_DNA-bd_dom_sf"/>
</dbReference>
<evidence type="ECO:0000313" key="3">
    <source>
        <dbReference type="EMBL" id="MDC7961330.1"/>
    </source>
</evidence>
<dbReference type="PANTHER" id="PTHR46558:SF4">
    <property type="entry name" value="DNA-BIDING PHAGE PROTEIN"/>
    <property type="match status" value="1"/>
</dbReference>
<dbReference type="RefSeq" id="WP_118418657.1">
    <property type="nucleotide sequence ID" value="NZ_CAKJYX010000005.1"/>
</dbReference>
<dbReference type="SMART" id="SM00530">
    <property type="entry name" value="HTH_XRE"/>
    <property type="match status" value="1"/>
</dbReference>
<dbReference type="InterPro" id="IPR001387">
    <property type="entry name" value="Cro/C1-type_HTH"/>
</dbReference>
<sequence>MNIGNAVKILRKNKRISQKELAKLCDISANALCSIEQGESFPEKNTIIRICKALEIPESYLLLFSISAEDIPENKRILYNALCESIKEDLIHDL</sequence>
<feature type="domain" description="HTH cro/C1-type" evidence="2">
    <location>
        <begin position="7"/>
        <end position="61"/>
    </location>
</feature>
<evidence type="ECO:0000313" key="5">
    <source>
        <dbReference type="Proteomes" id="UP000266492"/>
    </source>
</evidence>
<dbReference type="PANTHER" id="PTHR46558">
    <property type="entry name" value="TRACRIPTIONAL REGULATORY PROTEIN-RELATED-RELATED"/>
    <property type="match status" value="1"/>
</dbReference>
<evidence type="ECO:0000313" key="4">
    <source>
        <dbReference type="EMBL" id="RGS84702.1"/>
    </source>
</evidence>
<dbReference type="GO" id="GO:0003677">
    <property type="term" value="F:DNA binding"/>
    <property type="evidence" value="ECO:0007669"/>
    <property type="project" value="UniProtKB-KW"/>
</dbReference>
<dbReference type="AlphaFoldDB" id="A0A395VZ40"/>
<dbReference type="SUPFAM" id="SSF47413">
    <property type="entry name" value="lambda repressor-like DNA-binding domains"/>
    <property type="match status" value="1"/>
</dbReference>
<dbReference type="EMBL" id="QRVZ01000006">
    <property type="protein sequence ID" value="RGS84702.1"/>
    <property type="molecule type" value="Genomic_DNA"/>
</dbReference>
<accession>A0A395VZ40</accession>
<dbReference type="Pfam" id="PF01381">
    <property type="entry name" value="HTH_3"/>
    <property type="match status" value="1"/>
</dbReference>
<name>A0A395VZ40_BACOV</name>
<dbReference type="CDD" id="cd00093">
    <property type="entry name" value="HTH_XRE"/>
    <property type="match status" value="1"/>
</dbReference>